<evidence type="ECO:0000256" key="2">
    <source>
        <dbReference type="ARBA" id="ARBA00009865"/>
    </source>
</evidence>
<accession>A0ABR9DNS4</accession>
<evidence type="ECO:0000313" key="7">
    <source>
        <dbReference type="Proteomes" id="UP000642107"/>
    </source>
</evidence>
<proteinExistence type="inferred from homology"/>
<name>A0ABR9DNS4_9MICO</name>
<dbReference type="InterPro" id="IPR006710">
    <property type="entry name" value="Glyco_hydro_43"/>
</dbReference>
<dbReference type="Gene3D" id="2.115.10.20">
    <property type="entry name" value="Glycosyl hydrolase domain, family 43"/>
    <property type="match status" value="1"/>
</dbReference>
<dbReference type="InterPro" id="IPR023296">
    <property type="entry name" value="Glyco_hydro_beta-prop_sf"/>
</dbReference>
<evidence type="ECO:0000256" key="3">
    <source>
        <dbReference type="ARBA" id="ARBA00022801"/>
    </source>
</evidence>
<dbReference type="RefSeq" id="WP_192278108.1">
    <property type="nucleotide sequence ID" value="NZ_JACZDF010000002.1"/>
</dbReference>
<dbReference type="InterPro" id="IPR050727">
    <property type="entry name" value="GH43_arabinanases"/>
</dbReference>
<comment type="pathway">
    <text evidence="1">Glycan metabolism; L-arabinan degradation.</text>
</comment>
<dbReference type="Pfam" id="PF04616">
    <property type="entry name" value="Glyco_hydro_43"/>
    <property type="match status" value="1"/>
</dbReference>
<dbReference type="PANTHER" id="PTHR43301">
    <property type="entry name" value="ARABINAN ENDO-1,5-ALPHA-L-ARABINOSIDASE"/>
    <property type="match status" value="1"/>
</dbReference>
<dbReference type="Proteomes" id="UP000642107">
    <property type="component" value="Unassembled WGS sequence"/>
</dbReference>
<gene>
    <name evidence="6" type="ORF">IGS67_03895</name>
</gene>
<keyword evidence="3 5" id="KW-0378">Hydrolase</keyword>
<protein>
    <submittedName>
        <fullName evidence="6">Arabinan endo-1,5-alpha-L-arabinosidase</fullName>
    </submittedName>
</protein>
<dbReference type="PANTHER" id="PTHR43301:SF3">
    <property type="entry name" value="ARABINAN ENDO-1,5-ALPHA-L-ARABINOSIDASE A-RELATED"/>
    <property type="match status" value="1"/>
</dbReference>
<evidence type="ECO:0000256" key="5">
    <source>
        <dbReference type="RuleBase" id="RU361187"/>
    </source>
</evidence>
<keyword evidence="4 5" id="KW-0326">Glycosidase</keyword>
<sequence length="470" mass="49281">MSTTIPGAGEHTGAGAPSDATHRLAVLADDAIAAWGTRNAHDPTVVRDDDGGLWMFSTDADADGPVRGGVAVRYSDDLVSWTVAGWALDGVPAPAAAWSGAVGLWAPEVVRVTTADGPVWRLYYSASSFGSRRSAIGLAEAPHPAGPWTDRGIVVASEHRPEPVGLGDPNAIDAAVVTDGDAQCFVYGSFFGGIYALPLDPATGFVPDAPAPGELHLAPGTLLAKRSRAADGAVEGAYVVPRPGGGWAMIVAYDSLASTYHLRVGVADAVTGPYRDLAGHPLTDLDADPWSVGVPVLSGVRHSGGPGLLAPGHASVLTTPERQLLVHHVRDADAPLQHRAELRRLVWTAHGWPLVVPQPWAGVGREVDDEALWPSSASVLDGEWELVEWGADPCRVQPTHVGEIAASDVVALGRGRFRWRAAGQTVDAVVAPAWDAVRDQPAWCLVSVDETGRVVAGTRLAPRTQHLEEE</sequence>
<keyword evidence="7" id="KW-1185">Reference proteome</keyword>
<dbReference type="SUPFAM" id="SSF75005">
    <property type="entry name" value="Arabinanase/levansucrase/invertase"/>
    <property type="match status" value="1"/>
</dbReference>
<evidence type="ECO:0000256" key="4">
    <source>
        <dbReference type="ARBA" id="ARBA00023295"/>
    </source>
</evidence>
<evidence type="ECO:0000256" key="1">
    <source>
        <dbReference type="ARBA" id="ARBA00004834"/>
    </source>
</evidence>
<evidence type="ECO:0000313" key="6">
    <source>
        <dbReference type="EMBL" id="MBD9698638.1"/>
    </source>
</evidence>
<dbReference type="CDD" id="cd08998">
    <property type="entry name" value="GH43_Arb43a-like"/>
    <property type="match status" value="1"/>
</dbReference>
<reference evidence="6 7" key="1">
    <citation type="submission" date="2020-09" db="EMBL/GenBank/DDBJ databases">
        <title>Flavimobilis rhizosphaerae sp. nov., isolated from rhizosphere soil of Spartina alterniflora.</title>
        <authorList>
            <person name="Hanqin C."/>
        </authorList>
    </citation>
    <scope>NUCLEOTIDE SEQUENCE [LARGE SCALE GENOMIC DNA]</scope>
    <source>
        <strain evidence="6 7">GY 10621</strain>
    </source>
</reference>
<comment type="similarity">
    <text evidence="2 5">Belongs to the glycosyl hydrolase 43 family.</text>
</comment>
<dbReference type="EMBL" id="JACZDF010000002">
    <property type="protein sequence ID" value="MBD9698638.1"/>
    <property type="molecule type" value="Genomic_DNA"/>
</dbReference>
<organism evidence="6 7">
    <name type="scientific">Flavimobilis rhizosphaerae</name>
    <dbReference type="NCBI Taxonomy" id="2775421"/>
    <lineage>
        <taxon>Bacteria</taxon>
        <taxon>Bacillati</taxon>
        <taxon>Actinomycetota</taxon>
        <taxon>Actinomycetes</taxon>
        <taxon>Micrococcales</taxon>
        <taxon>Jonesiaceae</taxon>
        <taxon>Flavimobilis</taxon>
    </lineage>
</organism>
<comment type="caution">
    <text evidence="6">The sequence shown here is derived from an EMBL/GenBank/DDBJ whole genome shotgun (WGS) entry which is preliminary data.</text>
</comment>